<comment type="similarity">
    <text evidence="3">Belongs to the ARTD/PARP family.</text>
</comment>
<sequence>MFHTYKFIAKMNSKPQKTPKELLQRLESPHGRAYVPIICVPGLDENCTKTDCRMYHAKQPWFWQYRKDPKHWGNLSIRQIKAIETAYRDVTLDEVEISSSGGLGNGTFKVSFTKMKMYNTDGTKTHDIRRLSTRSSVESKTDRATTFLWFLNYGESEQWEVIDDYSLVELKYLPSPSTFITFQHNDSTFQLSLYKMEAKNQDTGEKVRVRRRPEGISRKRNRTPQHKEQQVARKKNNPMFTQISSLDTNNYKELLQLTDLHSEEELQVKMRLLSTFPQARDVKVFKVQNQELFRSFNTKMTELQKRTQQKPWVHRLFHCPIPDQVETICRENFSPNLQMTNITQTCGKGTYFFISAGIADRYCSDDEEGVRVLMMADVFLGDVTKGDWSLAGPPKKPFKGVVYSPCVADLMRSRKGDKNMDILRNDVQNEPEEDDEGCILLQEKSVKVTGQNSGEVFDTVVDDIKCPETFVKYSKRDFYPRYIITYSKKL</sequence>
<feature type="region of interest" description="Disordered" evidence="4">
    <location>
        <begin position="214"/>
        <end position="234"/>
    </location>
</feature>
<evidence type="ECO:0000256" key="1">
    <source>
        <dbReference type="ARBA" id="ARBA00004123"/>
    </source>
</evidence>
<dbReference type="PANTHER" id="PTHR45740">
    <property type="entry name" value="POLY [ADP-RIBOSE] POLYMERASE"/>
    <property type="match status" value="1"/>
</dbReference>
<dbReference type="SUPFAM" id="SSF56399">
    <property type="entry name" value="ADP-ribosylation"/>
    <property type="match status" value="1"/>
</dbReference>
<dbReference type="Pfam" id="PF02825">
    <property type="entry name" value="WWE"/>
    <property type="match status" value="1"/>
</dbReference>
<dbReference type="PROSITE" id="PS50918">
    <property type="entry name" value="WWE"/>
    <property type="match status" value="1"/>
</dbReference>
<protein>
    <recommendedName>
        <fullName evidence="5">WWE domain-containing protein</fullName>
    </recommendedName>
</protein>
<gene>
    <name evidence="6" type="ORF">Pcinc_033134</name>
</gene>
<dbReference type="GO" id="GO:1990404">
    <property type="term" value="F:NAD+-protein mono-ADP-ribosyltransferase activity"/>
    <property type="evidence" value="ECO:0007669"/>
    <property type="project" value="TreeGrafter"/>
</dbReference>
<dbReference type="GO" id="GO:0003950">
    <property type="term" value="F:NAD+ poly-ADP-ribosyltransferase activity"/>
    <property type="evidence" value="ECO:0007669"/>
    <property type="project" value="InterPro"/>
</dbReference>
<dbReference type="SUPFAM" id="SSF117839">
    <property type="entry name" value="WWE domain"/>
    <property type="match status" value="1"/>
</dbReference>
<evidence type="ECO:0000313" key="6">
    <source>
        <dbReference type="EMBL" id="KAK3860845.1"/>
    </source>
</evidence>
<reference evidence="6" key="1">
    <citation type="submission" date="2023-10" db="EMBL/GenBank/DDBJ databases">
        <title>Genome assemblies of two species of porcelain crab, Petrolisthes cinctipes and Petrolisthes manimaculis (Anomura: Porcellanidae).</title>
        <authorList>
            <person name="Angst P."/>
        </authorList>
    </citation>
    <scope>NUCLEOTIDE SEQUENCE</scope>
    <source>
        <strain evidence="6">PB745_01</strain>
        <tissue evidence="6">Gill</tissue>
    </source>
</reference>
<keyword evidence="7" id="KW-1185">Reference proteome</keyword>
<dbReference type="InterPro" id="IPR004170">
    <property type="entry name" value="WWE_dom"/>
</dbReference>
<comment type="subcellular location">
    <subcellularLocation>
        <location evidence="1">Nucleus</location>
    </subcellularLocation>
</comment>
<dbReference type="InterPro" id="IPR012317">
    <property type="entry name" value="Poly(ADP-ribose)pol_cat_dom"/>
</dbReference>
<dbReference type="Gene3D" id="3.90.228.10">
    <property type="match status" value="2"/>
</dbReference>
<evidence type="ECO:0000256" key="4">
    <source>
        <dbReference type="SAM" id="MobiDB-lite"/>
    </source>
</evidence>
<evidence type="ECO:0000256" key="2">
    <source>
        <dbReference type="ARBA" id="ARBA00023242"/>
    </source>
</evidence>
<dbReference type="Proteomes" id="UP001286313">
    <property type="component" value="Unassembled WGS sequence"/>
</dbReference>
<evidence type="ECO:0000313" key="7">
    <source>
        <dbReference type="Proteomes" id="UP001286313"/>
    </source>
</evidence>
<dbReference type="Pfam" id="PF00644">
    <property type="entry name" value="PARP"/>
    <property type="match status" value="1"/>
</dbReference>
<dbReference type="PANTHER" id="PTHR45740:SF2">
    <property type="entry name" value="POLY [ADP-RIBOSE] POLYMERASE"/>
    <property type="match status" value="1"/>
</dbReference>
<dbReference type="InterPro" id="IPR051712">
    <property type="entry name" value="ARTD-AVP"/>
</dbReference>
<name>A0AAE1K2B6_PETCI</name>
<comment type="caution">
    <text evidence="6">The sequence shown here is derived from an EMBL/GenBank/DDBJ whole genome shotgun (WGS) entry which is preliminary data.</text>
</comment>
<evidence type="ECO:0000256" key="3">
    <source>
        <dbReference type="ARBA" id="ARBA00024347"/>
    </source>
</evidence>
<dbReference type="EMBL" id="JAWQEG010004621">
    <property type="protein sequence ID" value="KAK3860845.1"/>
    <property type="molecule type" value="Genomic_DNA"/>
</dbReference>
<dbReference type="GO" id="GO:0005634">
    <property type="term" value="C:nucleus"/>
    <property type="evidence" value="ECO:0007669"/>
    <property type="project" value="UniProtKB-SubCell"/>
</dbReference>
<organism evidence="6 7">
    <name type="scientific">Petrolisthes cinctipes</name>
    <name type="common">Flat porcelain crab</name>
    <dbReference type="NCBI Taxonomy" id="88211"/>
    <lineage>
        <taxon>Eukaryota</taxon>
        <taxon>Metazoa</taxon>
        <taxon>Ecdysozoa</taxon>
        <taxon>Arthropoda</taxon>
        <taxon>Crustacea</taxon>
        <taxon>Multicrustacea</taxon>
        <taxon>Malacostraca</taxon>
        <taxon>Eumalacostraca</taxon>
        <taxon>Eucarida</taxon>
        <taxon>Decapoda</taxon>
        <taxon>Pleocyemata</taxon>
        <taxon>Anomura</taxon>
        <taxon>Galatheoidea</taxon>
        <taxon>Porcellanidae</taxon>
        <taxon>Petrolisthes</taxon>
    </lineage>
</organism>
<dbReference type="AlphaFoldDB" id="A0AAE1K2B6"/>
<accession>A0AAE1K2B6</accession>
<dbReference type="Gene3D" id="3.30.720.50">
    <property type="match status" value="1"/>
</dbReference>
<feature type="domain" description="WWE" evidence="5">
    <location>
        <begin position="135"/>
        <end position="211"/>
    </location>
</feature>
<evidence type="ECO:0000259" key="5">
    <source>
        <dbReference type="PROSITE" id="PS50918"/>
    </source>
</evidence>
<proteinExistence type="inferred from homology"/>
<dbReference type="InterPro" id="IPR037197">
    <property type="entry name" value="WWE_dom_sf"/>
</dbReference>
<keyword evidence="2" id="KW-0539">Nucleus</keyword>